<evidence type="ECO:0008006" key="3">
    <source>
        <dbReference type="Google" id="ProtNLM"/>
    </source>
</evidence>
<sequence>MHYVCFSCFIFWYFVKSVKSQQRKGTKTHVFSCLMQFTPYVCSTALFVQFFPLCFSTSSCFFFFCTFFSFFELFAYDLLLPSLPYFPTGMPLLLRSPPAGWSL</sequence>
<organism evidence="2">
    <name type="scientific">Trypanosoma congolense (strain IL3000)</name>
    <dbReference type="NCBI Taxonomy" id="1068625"/>
    <lineage>
        <taxon>Eukaryota</taxon>
        <taxon>Discoba</taxon>
        <taxon>Euglenozoa</taxon>
        <taxon>Kinetoplastea</taxon>
        <taxon>Metakinetoplastina</taxon>
        <taxon>Trypanosomatida</taxon>
        <taxon>Trypanosomatidae</taxon>
        <taxon>Trypanosoma</taxon>
        <taxon>Nannomonas</taxon>
    </lineage>
</organism>
<proteinExistence type="predicted"/>
<keyword evidence="1" id="KW-0732">Signal</keyword>
<evidence type="ECO:0000256" key="1">
    <source>
        <dbReference type="SAM" id="SignalP"/>
    </source>
</evidence>
<protein>
    <recommendedName>
        <fullName evidence="3">T. congolense-specific, cell surface-expressed gene family</fullName>
    </recommendedName>
</protein>
<evidence type="ECO:0000313" key="2">
    <source>
        <dbReference type="EMBL" id="CCC91386.1"/>
    </source>
</evidence>
<name>G0UPS5_TRYCI</name>
<dbReference type="EMBL" id="HE575320">
    <property type="protein sequence ID" value="CCC91386.1"/>
    <property type="molecule type" value="Genomic_DNA"/>
</dbReference>
<feature type="signal peptide" evidence="1">
    <location>
        <begin position="1"/>
        <end position="20"/>
    </location>
</feature>
<feature type="chain" id="PRO_5003410668" description="T. congolense-specific, cell surface-expressed gene family" evidence="1">
    <location>
        <begin position="21"/>
        <end position="103"/>
    </location>
</feature>
<accession>G0UPS5</accession>
<dbReference type="AlphaFoldDB" id="G0UPS5"/>
<gene>
    <name evidence="2" type="ORF">TCIL3000_7_1960</name>
</gene>
<reference evidence="2" key="1">
    <citation type="journal article" date="2012" name="Proc. Natl. Acad. Sci. U.S.A.">
        <title>Antigenic diversity is generated by distinct evolutionary mechanisms in African trypanosome species.</title>
        <authorList>
            <person name="Jackson A.P."/>
            <person name="Berry A."/>
            <person name="Aslett M."/>
            <person name="Allison H.C."/>
            <person name="Burton P."/>
            <person name="Vavrova-Anderson J."/>
            <person name="Brown R."/>
            <person name="Browne H."/>
            <person name="Corton N."/>
            <person name="Hauser H."/>
            <person name="Gamble J."/>
            <person name="Gilderthorp R."/>
            <person name="Marcello L."/>
            <person name="McQuillan J."/>
            <person name="Otto T.D."/>
            <person name="Quail M.A."/>
            <person name="Sanders M.J."/>
            <person name="van Tonder A."/>
            <person name="Ginger M.L."/>
            <person name="Field M.C."/>
            <person name="Barry J.D."/>
            <person name="Hertz-Fowler C."/>
            <person name="Berriman M."/>
        </authorList>
    </citation>
    <scope>NUCLEOTIDE SEQUENCE</scope>
    <source>
        <strain evidence="2">IL3000</strain>
    </source>
</reference>